<dbReference type="InterPro" id="IPR007220">
    <property type="entry name" value="ORC2"/>
</dbReference>
<keyword evidence="10" id="KW-1185">Reference proteome</keyword>
<evidence type="ECO:0000256" key="4">
    <source>
        <dbReference type="ARBA" id="ARBA00022705"/>
    </source>
</evidence>
<evidence type="ECO:0000313" key="10">
    <source>
        <dbReference type="Proteomes" id="UP000801492"/>
    </source>
</evidence>
<dbReference type="PANTHER" id="PTHR14052:SF0">
    <property type="entry name" value="ORIGIN RECOGNITION COMPLEX SUBUNIT 2"/>
    <property type="match status" value="1"/>
</dbReference>
<comment type="subcellular location">
    <subcellularLocation>
        <location evidence="1 6">Nucleus</location>
    </subcellularLocation>
</comment>
<keyword evidence="4 6" id="KW-0235">DNA replication</keyword>
<dbReference type="AlphaFoldDB" id="A0A8K0CZV2"/>
<reference evidence="9" key="1">
    <citation type="submission" date="2019-08" db="EMBL/GenBank/DDBJ databases">
        <title>The genome of the North American firefly Photinus pyralis.</title>
        <authorList>
            <consortium name="Photinus pyralis genome working group"/>
            <person name="Fallon T.R."/>
            <person name="Sander Lower S.E."/>
            <person name="Weng J.-K."/>
        </authorList>
    </citation>
    <scope>NUCLEOTIDE SEQUENCE</scope>
    <source>
        <strain evidence="9">TRF0915ILg1</strain>
        <tissue evidence="9">Whole body</tissue>
    </source>
</reference>
<dbReference type="PANTHER" id="PTHR14052">
    <property type="entry name" value="ORIGIN RECOGNITION COMPLEX SUBUNIT 2"/>
    <property type="match status" value="1"/>
</dbReference>
<dbReference type="Pfam" id="PF04084">
    <property type="entry name" value="RecA-like_ORC2"/>
    <property type="match status" value="1"/>
</dbReference>
<proteinExistence type="inferred from homology"/>
<dbReference type="OrthoDB" id="20198at2759"/>
<evidence type="ECO:0000313" key="9">
    <source>
        <dbReference type="EMBL" id="KAF2896664.1"/>
    </source>
</evidence>
<evidence type="ECO:0000256" key="1">
    <source>
        <dbReference type="ARBA" id="ARBA00004123"/>
    </source>
</evidence>
<sequence length="242" mass="27378">MPTVVVNGFFPSLTIKNILDSIMFDILGLSENPANAYDGCDIIAQELSHLPTMHLYIIINNIEGDMLKNGKSQNVLSRLGAIKNLHVIGTIDHVSAPLIWDNSKLSKFNFIWCDTTSFLSYVNETSFEGSMIVERSKTLALSSLNNVFLSLTSNSKGIYLIIVKHQLEYGKDQHYQGFLFKDLYWACREAFLASSDLALRSQLTEFVDHKMLKFRRSMDGSEYLIIPTAANILQQFLDEHSK</sequence>
<name>A0A8K0CZV2_IGNLU</name>
<evidence type="ECO:0000256" key="2">
    <source>
        <dbReference type="ARBA" id="ARBA00007421"/>
    </source>
</evidence>
<comment type="caution">
    <text evidence="9">The sequence shown here is derived from an EMBL/GenBank/DDBJ whole genome shotgun (WGS) entry which is preliminary data.</text>
</comment>
<dbReference type="GO" id="GO:0006260">
    <property type="term" value="P:DNA replication"/>
    <property type="evidence" value="ECO:0007669"/>
    <property type="project" value="UniProtKB-UniRule"/>
</dbReference>
<dbReference type="Pfam" id="PF24882">
    <property type="entry name" value="WHD_ORC2"/>
    <property type="match status" value="1"/>
</dbReference>
<protein>
    <recommendedName>
        <fullName evidence="3 6">Origin recognition complex subunit 2</fullName>
    </recommendedName>
</protein>
<dbReference type="InterPro" id="IPR056773">
    <property type="entry name" value="WHD_ORC2"/>
</dbReference>
<evidence type="ECO:0000256" key="6">
    <source>
        <dbReference type="RuleBase" id="RU368084"/>
    </source>
</evidence>
<gene>
    <name evidence="9" type="ORF">ILUMI_09513</name>
</gene>
<evidence type="ECO:0000256" key="3">
    <source>
        <dbReference type="ARBA" id="ARBA00019080"/>
    </source>
</evidence>
<dbReference type="GO" id="GO:0005664">
    <property type="term" value="C:nuclear origin of replication recognition complex"/>
    <property type="evidence" value="ECO:0007669"/>
    <property type="project" value="UniProtKB-UniRule"/>
</dbReference>
<comment type="function">
    <text evidence="6">Component of the origin recognition complex (ORC) that binds origins of replication. DNA-binding is ATP-dependent. ORC is required to assemble the pre-replication complex necessary to initiate DNA replication.</text>
</comment>
<dbReference type="EMBL" id="VTPC01004861">
    <property type="protein sequence ID" value="KAF2896664.1"/>
    <property type="molecule type" value="Genomic_DNA"/>
</dbReference>
<dbReference type="Proteomes" id="UP000801492">
    <property type="component" value="Unassembled WGS sequence"/>
</dbReference>
<feature type="domain" description="Origin recognition complex subunit 2 winged-helix" evidence="8">
    <location>
        <begin position="171"/>
        <end position="229"/>
    </location>
</feature>
<keyword evidence="5 6" id="KW-0539">Nucleus</keyword>
<comment type="subunit">
    <text evidence="6">Component of the origin recognition complex (ORC).</text>
</comment>
<evidence type="ECO:0000256" key="5">
    <source>
        <dbReference type="ARBA" id="ARBA00023242"/>
    </source>
</evidence>
<evidence type="ECO:0000259" key="7">
    <source>
        <dbReference type="Pfam" id="PF04084"/>
    </source>
</evidence>
<organism evidence="9 10">
    <name type="scientific">Ignelater luminosus</name>
    <name type="common">Cucubano</name>
    <name type="synonym">Pyrophorus luminosus</name>
    <dbReference type="NCBI Taxonomy" id="2038154"/>
    <lineage>
        <taxon>Eukaryota</taxon>
        <taxon>Metazoa</taxon>
        <taxon>Ecdysozoa</taxon>
        <taxon>Arthropoda</taxon>
        <taxon>Hexapoda</taxon>
        <taxon>Insecta</taxon>
        <taxon>Pterygota</taxon>
        <taxon>Neoptera</taxon>
        <taxon>Endopterygota</taxon>
        <taxon>Coleoptera</taxon>
        <taxon>Polyphaga</taxon>
        <taxon>Elateriformia</taxon>
        <taxon>Elateroidea</taxon>
        <taxon>Elateridae</taxon>
        <taxon>Agrypninae</taxon>
        <taxon>Pyrophorini</taxon>
        <taxon>Ignelater</taxon>
    </lineage>
</organism>
<dbReference type="GO" id="GO:0003688">
    <property type="term" value="F:DNA replication origin binding"/>
    <property type="evidence" value="ECO:0007669"/>
    <property type="project" value="UniProtKB-UniRule"/>
</dbReference>
<accession>A0A8K0CZV2</accession>
<comment type="similarity">
    <text evidence="2 6">Belongs to the ORC2 family.</text>
</comment>
<evidence type="ECO:0000259" key="8">
    <source>
        <dbReference type="Pfam" id="PF24882"/>
    </source>
</evidence>
<dbReference type="InterPro" id="IPR056772">
    <property type="entry name" value="RecA-like_ORC2"/>
</dbReference>
<feature type="domain" description="Origin recognition complex subunit 2 RecA-like" evidence="7">
    <location>
        <begin position="2"/>
        <end position="114"/>
    </location>
</feature>